<feature type="transmembrane region" description="Helical" evidence="6">
    <location>
        <begin position="243"/>
        <end position="262"/>
    </location>
</feature>
<dbReference type="InterPro" id="IPR050189">
    <property type="entry name" value="MFS_Efflux_Transporters"/>
</dbReference>
<feature type="transmembrane region" description="Helical" evidence="6">
    <location>
        <begin position="274"/>
        <end position="292"/>
    </location>
</feature>
<evidence type="ECO:0000256" key="5">
    <source>
        <dbReference type="ARBA" id="ARBA00023136"/>
    </source>
</evidence>
<gene>
    <name evidence="8" type="ORF">AArcMg_2291</name>
</gene>
<evidence type="ECO:0000256" key="6">
    <source>
        <dbReference type="SAM" id="Phobius"/>
    </source>
</evidence>
<dbReference type="KEGG" id="nag:AArcMg_2291"/>
<dbReference type="GO" id="GO:0005886">
    <property type="term" value="C:plasma membrane"/>
    <property type="evidence" value="ECO:0007669"/>
    <property type="project" value="UniProtKB-SubCell"/>
</dbReference>
<keyword evidence="2" id="KW-1003">Cell membrane</keyword>
<evidence type="ECO:0000313" key="8">
    <source>
        <dbReference type="EMBL" id="AXR82288.1"/>
    </source>
</evidence>
<dbReference type="Pfam" id="PF07690">
    <property type="entry name" value="MFS_1"/>
    <property type="match status" value="1"/>
</dbReference>
<feature type="transmembrane region" description="Helical" evidence="6">
    <location>
        <begin position="76"/>
        <end position="95"/>
    </location>
</feature>
<feature type="transmembrane region" description="Helical" evidence="6">
    <location>
        <begin position="12"/>
        <end position="29"/>
    </location>
</feature>
<comment type="subcellular location">
    <subcellularLocation>
        <location evidence="1">Cell membrane</location>
        <topology evidence="1">Multi-pass membrane protein</topology>
    </subcellularLocation>
</comment>
<organism evidence="8 9">
    <name type="scientific">Natrarchaeobaculum sulfurireducens</name>
    <dbReference type="NCBI Taxonomy" id="2044521"/>
    <lineage>
        <taxon>Archaea</taxon>
        <taxon>Methanobacteriati</taxon>
        <taxon>Methanobacteriota</taxon>
        <taxon>Stenosarchaea group</taxon>
        <taxon>Halobacteria</taxon>
        <taxon>Halobacteriales</taxon>
        <taxon>Natrialbaceae</taxon>
        <taxon>Natrarchaeobaculum</taxon>
    </lineage>
</organism>
<dbReference type="InterPro" id="IPR020846">
    <property type="entry name" value="MFS_dom"/>
</dbReference>
<dbReference type="Proteomes" id="UP000258613">
    <property type="component" value="Chromosome"/>
</dbReference>
<evidence type="ECO:0000256" key="1">
    <source>
        <dbReference type="ARBA" id="ARBA00004651"/>
    </source>
</evidence>
<dbReference type="PANTHER" id="PTHR43124">
    <property type="entry name" value="PURINE EFFLUX PUMP PBUE"/>
    <property type="match status" value="1"/>
</dbReference>
<dbReference type="InterPro" id="IPR036259">
    <property type="entry name" value="MFS_trans_sf"/>
</dbReference>
<dbReference type="GO" id="GO:0022857">
    <property type="term" value="F:transmembrane transporter activity"/>
    <property type="evidence" value="ECO:0007669"/>
    <property type="project" value="InterPro"/>
</dbReference>
<dbReference type="PROSITE" id="PS50850">
    <property type="entry name" value="MFS"/>
    <property type="match status" value="1"/>
</dbReference>
<evidence type="ECO:0000256" key="2">
    <source>
        <dbReference type="ARBA" id="ARBA00022475"/>
    </source>
</evidence>
<name>A0A346PRZ3_9EURY</name>
<keyword evidence="9" id="KW-1185">Reference proteome</keyword>
<evidence type="ECO:0000256" key="4">
    <source>
        <dbReference type="ARBA" id="ARBA00022989"/>
    </source>
</evidence>
<keyword evidence="5 6" id="KW-0472">Membrane</keyword>
<feature type="transmembrane region" description="Helical" evidence="6">
    <location>
        <begin position="35"/>
        <end position="56"/>
    </location>
</feature>
<dbReference type="AlphaFoldDB" id="A0A346PRZ3"/>
<feature type="transmembrane region" description="Helical" evidence="6">
    <location>
        <begin position="298"/>
        <end position="321"/>
    </location>
</feature>
<dbReference type="PANTHER" id="PTHR43124:SF3">
    <property type="entry name" value="CHLORAMPHENICOL EFFLUX PUMP RV0191"/>
    <property type="match status" value="1"/>
</dbReference>
<feature type="domain" description="Major facilitator superfamily (MFS) profile" evidence="7">
    <location>
        <begin position="9"/>
        <end position="386"/>
    </location>
</feature>
<protein>
    <submittedName>
        <fullName evidence="8">MFS family permease</fullName>
    </submittedName>
</protein>
<reference evidence="9" key="1">
    <citation type="submission" date="2018-02" db="EMBL/GenBank/DDBJ databases">
        <title>Phenotypic and genomic properties of facultatively anaerobic sulfur-reducing natronoarchaea from hypersaline soda lakes.</title>
        <authorList>
            <person name="Sorokin D.Y."/>
            <person name="Kublanov I.V."/>
            <person name="Roman P."/>
            <person name="Sinninghe Damste J.S."/>
            <person name="Golyshin P.N."/>
            <person name="Rojo D."/>
            <person name="Ciordia S."/>
            <person name="Mena M.D.C."/>
            <person name="Ferrer M."/>
            <person name="Messina E."/>
            <person name="Smedile F."/>
            <person name="La Spada G."/>
            <person name="La Cono V."/>
            <person name="Yakimov M.M."/>
        </authorList>
    </citation>
    <scope>NUCLEOTIDE SEQUENCE [LARGE SCALE GENOMIC DNA]</scope>
    <source>
        <strain evidence="9">AArc-Mg</strain>
    </source>
</reference>
<evidence type="ECO:0000256" key="3">
    <source>
        <dbReference type="ARBA" id="ARBA00022692"/>
    </source>
</evidence>
<feature type="transmembrane region" description="Helical" evidence="6">
    <location>
        <begin position="165"/>
        <end position="185"/>
    </location>
</feature>
<dbReference type="EMBL" id="CP027033">
    <property type="protein sequence ID" value="AXR82288.1"/>
    <property type="molecule type" value="Genomic_DNA"/>
</dbReference>
<feature type="transmembrane region" description="Helical" evidence="6">
    <location>
        <begin position="363"/>
        <end position="382"/>
    </location>
</feature>
<dbReference type="InterPro" id="IPR011701">
    <property type="entry name" value="MFS"/>
</dbReference>
<feature type="transmembrane region" description="Helical" evidence="6">
    <location>
        <begin position="333"/>
        <end position="357"/>
    </location>
</feature>
<keyword evidence="4 6" id="KW-1133">Transmembrane helix</keyword>
<feature type="transmembrane region" description="Helical" evidence="6">
    <location>
        <begin position="135"/>
        <end position="159"/>
    </location>
</feature>
<proteinExistence type="predicted"/>
<keyword evidence="3 6" id="KW-0812">Transmembrane</keyword>
<evidence type="ECO:0000259" key="7">
    <source>
        <dbReference type="PROSITE" id="PS50850"/>
    </source>
</evidence>
<dbReference type="SUPFAM" id="SSF103473">
    <property type="entry name" value="MFS general substrate transporter"/>
    <property type="match status" value="1"/>
</dbReference>
<feature type="transmembrane region" description="Helical" evidence="6">
    <location>
        <begin position="206"/>
        <end position="223"/>
    </location>
</feature>
<accession>A0A346PRZ3</accession>
<evidence type="ECO:0000313" key="9">
    <source>
        <dbReference type="Proteomes" id="UP000258613"/>
    </source>
</evidence>
<dbReference type="Gene3D" id="1.20.1250.20">
    <property type="entry name" value="MFS general substrate transporter like domains"/>
    <property type="match status" value="2"/>
</dbReference>
<feature type="transmembrane region" description="Helical" evidence="6">
    <location>
        <begin position="101"/>
        <end position="123"/>
    </location>
</feature>
<sequence length="390" mass="41269">MKILIVSRTRLFASLCGLVFLLNLARIIFAPLLDVIIAEFSIGEATAGLLVTLAWVGSASPRLPTGWLLTKVPRHYVVIGSGSILAVASGFAATATSVRHLMIGAFLMGIASGVYFVSANPFLSELFPERVGRIMGIHGAASQIAAVIAAPLVALTLLVDWRLSLWAIAIGAAVVTGYTVLAARATQLPRAGTEDRDFVAGALSEWRIIVTALAIVGAASFVWQGVFNFYELYMQSKGLSSQASGLMLTVVFAAGIPAFYFGGDLADRLPHVPYLLGVVGVFSLCLLVLTTVDGLVGLLVLSAAVGFVIHALFPATDTYLLDTLPDSTRGSAYAVFSSMWMLTQALGSFVLGLFVEAGYSYDLLFRIAAVFLGTTVLALVVLERTGRLAR</sequence>